<dbReference type="InterPro" id="IPR038078">
    <property type="entry name" value="PhoU-like_sf"/>
</dbReference>
<dbReference type="STRING" id="52694.ACWI_09030"/>
<comment type="caution">
    <text evidence="2">The sequence shown here is derived from an EMBL/GenBank/DDBJ whole genome shotgun (WGS) entry which is preliminary data.</text>
</comment>
<dbReference type="Proteomes" id="UP000176244">
    <property type="component" value="Unassembled WGS sequence"/>
</dbReference>
<dbReference type="Proteomes" id="UP000322619">
    <property type="component" value="Unassembled WGS sequence"/>
</dbReference>
<accession>A0A1F2PJT4</accession>
<dbReference type="PANTHER" id="PTHR37298:SF1">
    <property type="entry name" value="UPF0111 PROTEIN YKAA"/>
    <property type="match status" value="1"/>
</dbReference>
<protein>
    <submittedName>
        <fullName evidence="3">DUF47 family protein</fullName>
    </submittedName>
</protein>
<dbReference type="EMBL" id="LKEU01000018">
    <property type="protein sequence ID" value="OFV71598.1"/>
    <property type="molecule type" value="Genomic_DNA"/>
</dbReference>
<dbReference type="PANTHER" id="PTHR37298">
    <property type="entry name" value="UPF0111 PROTEIN YKAA"/>
    <property type="match status" value="1"/>
</dbReference>
<evidence type="ECO:0000313" key="5">
    <source>
        <dbReference type="Proteomes" id="UP000322619"/>
    </source>
</evidence>
<reference evidence="2 4" key="1">
    <citation type="submission" date="2015-09" db="EMBL/GenBank/DDBJ databases">
        <title>Genome sequence of Acetobacterium wieringae DSM 1911.</title>
        <authorList>
            <person name="Poehlein A."/>
            <person name="Bengelsdorf F.R."/>
            <person name="Schiel-Bengelsdorf B."/>
            <person name="Duerre P."/>
            <person name="Daniel R."/>
        </authorList>
    </citation>
    <scope>NUCLEOTIDE SEQUENCE [LARGE SCALE GENOMIC DNA]</scope>
    <source>
        <strain evidence="2 4">DSM 1911</strain>
    </source>
</reference>
<dbReference type="AlphaFoldDB" id="A0A1F2PJT4"/>
<dbReference type="Gene3D" id="1.20.58.220">
    <property type="entry name" value="Phosphate transport system protein phou homolog 2, domain 2"/>
    <property type="match status" value="1"/>
</dbReference>
<dbReference type="InterPro" id="IPR052912">
    <property type="entry name" value="UPF0111_domain"/>
</dbReference>
<proteinExistence type="inferred from homology"/>
<sequence length="207" mass="23800">MEKRNIIDRIFPIKYHFHQMLFMQAQSNALGVGALYDWLKSSAESDCEALTRYVKEADEIRMEMEKNLTEAFATPFDRGDIYSISVGMNRVLKYAQSTLISMKTFDVKANETIISMVEQLNLGVEIFAEAVQDLKKNHGKSEEAVGKMRATHREIEKLYMDGMVFVFAGTDPMEALKKREVYHHIKDASTNLEETVDVLHRIIVRLT</sequence>
<reference evidence="3 5" key="2">
    <citation type="submission" date="2019-08" db="EMBL/GenBank/DDBJ databases">
        <title>Isolation and enrichment of carboxydotrophic bacteria from anaerobic sludge for the production of bio-based chemicals from syngas.</title>
        <authorList>
            <person name="Antares A.L."/>
            <person name="Moreira J."/>
            <person name="Diender M."/>
            <person name="Parshina S.N."/>
            <person name="Stams A.J.M."/>
            <person name="Alves M."/>
            <person name="Alves J.I."/>
            <person name="Sousa D.Z."/>
        </authorList>
    </citation>
    <scope>NUCLEOTIDE SEQUENCE [LARGE SCALE GENOMIC DNA]</scope>
    <source>
        <strain evidence="3 5">JM</strain>
    </source>
</reference>
<dbReference type="EMBL" id="VSLA01000009">
    <property type="protein sequence ID" value="TYC86590.1"/>
    <property type="molecule type" value="Genomic_DNA"/>
</dbReference>
<evidence type="ECO:0000313" key="3">
    <source>
        <dbReference type="EMBL" id="TYC86590.1"/>
    </source>
</evidence>
<dbReference type="Pfam" id="PF01865">
    <property type="entry name" value="PhoU_div"/>
    <property type="match status" value="1"/>
</dbReference>
<dbReference type="RefSeq" id="WP_070370245.1">
    <property type="nucleotide sequence ID" value="NZ_CP097897.1"/>
</dbReference>
<organism evidence="2 4">
    <name type="scientific">Acetobacterium wieringae</name>
    <dbReference type="NCBI Taxonomy" id="52694"/>
    <lineage>
        <taxon>Bacteria</taxon>
        <taxon>Bacillati</taxon>
        <taxon>Bacillota</taxon>
        <taxon>Clostridia</taxon>
        <taxon>Eubacteriales</taxon>
        <taxon>Eubacteriaceae</taxon>
        <taxon>Acetobacterium</taxon>
    </lineage>
</organism>
<dbReference type="InterPro" id="IPR018445">
    <property type="entry name" value="Put_Phosphate_transp_reg"/>
</dbReference>
<dbReference type="OrthoDB" id="9797568at2"/>
<gene>
    <name evidence="2" type="ORF">ACWI_09030</name>
    <name evidence="3" type="ORF">FXB42_06330</name>
</gene>
<evidence type="ECO:0000313" key="4">
    <source>
        <dbReference type="Proteomes" id="UP000176244"/>
    </source>
</evidence>
<evidence type="ECO:0000313" key="2">
    <source>
        <dbReference type="EMBL" id="OFV71598.1"/>
    </source>
</evidence>
<comment type="similarity">
    <text evidence="1">Belongs to the UPF0111 family.</text>
</comment>
<evidence type="ECO:0000256" key="1">
    <source>
        <dbReference type="ARBA" id="ARBA00008591"/>
    </source>
</evidence>
<name>A0A1F2PJT4_9FIRM</name>